<reference evidence="1" key="1">
    <citation type="submission" date="2021-08" db="EMBL/GenBank/DDBJ databases">
        <title>The first chromosome-level gecko genome reveals the dynamic sex chromosomes of Neotropical dwarf geckos (Sphaerodactylidae: Sphaerodactylus).</title>
        <authorList>
            <person name="Pinto B.J."/>
            <person name="Keating S.E."/>
            <person name="Gamble T."/>
        </authorList>
    </citation>
    <scope>NUCLEOTIDE SEQUENCE</scope>
    <source>
        <strain evidence="1">TG3544</strain>
    </source>
</reference>
<dbReference type="EMBL" id="CM037630">
    <property type="protein sequence ID" value="KAH7987661.1"/>
    <property type="molecule type" value="Genomic_DNA"/>
</dbReference>
<proteinExistence type="predicted"/>
<protein>
    <submittedName>
        <fullName evidence="1">Uncharacterized protein</fullName>
    </submittedName>
</protein>
<evidence type="ECO:0000313" key="2">
    <source>
        <dbReference type="Proteomes" id="UP000827872"/>
    </source>
</evidence>
<keyword evidence="2" id="KW-1185">Reference proteome</keyword>
<gene>
    <name evidence="1" type="ORF">K3G42_008939</name>
</gene>
<evidence type="ECO:0000313" key="1">
    <source>
        <dbReference type="EMBL" id="KAH7987661.1"/>
    </source>
</evidence>
<accession>A0ACB8E6F4</accession>
<organism evidence="1 2">
    <name type="scientific">Sphaerodactylus townsendi</name>
    <dbReference type="NCBI Taxonomy" id="933632"/>
    <lineage>
        <taxon>Eukaryota</taxon>
        <taxon>Metazoa</taxon>
        <taxon>Chordata</taxon>
        <taxon>Craniata</taxon>
        <taxon>Vertebrata</taxon>
        <taxon>Euteleostomi</taxon>
        <taxon>Lepidosauria</taxon>
        <taxon>Squamata</taxon>
        <taxon>Bifurcata</taxon>
        <taxon>Gekkota</taxon>
        <taxon>Sphaerodactylidae</taxon>
        <taxon>Sphaerodactylus</taxon>
    </lineage>
</organism>
<sequence length="90" mass="10636">MSALRRKFEDTFQEERAWRKLQNLRQGTRSVADFTSEFCQLAGQIRDWPEPVLIHFYKEALDPEIAQWGTELPPPVQPQEAFPTRTDQME</sequence>
<comment type="caution">
    <text evidence="1">The sequence shown here is derived from an EMBL/GenBank/DDBJ whole genome shotgun (WGS) entry which is preliminary data.</text>
</comment>
<name>A0ACB8E6F4_9SAUR</name>
<dbReference type="Proteomes" id="UP000827872">
    <property type="component" value="Linkage Group LG17"/>
</dbReference>